<accession>A0ABQ5BZZ3</accession>
<dbReference type="Proteomes" id="UP001151760">
    <property type="component" value="Unassembled WGS sequence"/>
</dbReference>
<evidence type="ECO:0000256" key="1">
    <source>
        <dbReference type="SAM" id="SignalP"/>
    </source>
</evidence>
<feature type="signal peptide" evidence="1">
    <location>
        <begin position="1"/>
        <end position="20"/>
    </location>
</feature>
<proteinExistence type="predicted"/>
<reference evidence="2" key="2">
    <citation type="submission" date="2022-01" db="EMBL/GenBank/DDBJ databases">
        <authorList>
            <person name="Yamashiro T."/>
            <person name="Shiraishi A."/>
            <person name="Satake H."/>
            <person name="Nakayama K."/>
        </authorList>
    </citation>
    <scope>NUCLEOTIDE SEQUENCE</scope>
</reference>
<comment type="caution">
    <text evidence="2">The sequence shown here is derived from an EMBL/GenBank/DDBJ whole genome shotgun (WGS) entry which is preliminary data.</text>
</comment>
<dbReference type="EMBL" id="BQNB010013709">
    <property type="protein sequence ID" value="GJT19347.1"/>
    <property type="molecule type" value="Genomic_DNA"/>
</dbReference>
<keyword evidence="1" id="KW-0732">Signal</keyword>
<feature type="chain" id="PRO_5047321942" evidence="1">
    <location>
        <begin position="21"/>
        <end position="84"/>
    </location>
</feature>
<protein>
    <submittedName>
        <fullName evidence="2">Uncharacterized protein</fullName>
    </submittedName>
</protein>
<evidence type="ECO:0000313" key="3">
    <source>
        <dbReference type="Proteomes" id="UP001151760"/>
    </source>
</evidence>
<organism evidence="2 3">
    <name type="scientific">Tanacetum coccineum</name>
    <dbReference type="NCBI Taxonomy" id="301880"/>
    <lineage>
        <taxon>Eukaryota</taxon>
        <taxon>Viridiplantae</taxon>
        <taxon>Streptophyta</taxon>
        <taxon>Embryophyta</taxon>
        <taxon>Tracheophyta</taxon>
        <taxon>Spermatophyta</taxon>
        <taxon>Magnoliopsida</taxon>
        <taxon>eudicotyledons</taxon>
        <taxon>Gunneridae</taxon>
        <taxon>Pentapetalae</taxon>
        <taxon>asterids</taxon>
        <taxon>campanulids</taxon>
        <taxon>Asterales</taxon>
        <taxon>Asteraceae</taxon>
        <taxon>Asteroideae</taxon>
        <taxon>Anthemideae</taxon>
        <taxon>Anthemidinae</taxon>
        <taxon>Tanacetum</taxon>
    </lineage>
</organism>
<evidence type="ECO:0000313" key="2">
    <source>
        <dbReference type="EMBL" id="GJT19347.1"/>
    </source>
</evidence>
<name>A0ABQ5BZZ3_9ASTR</name>
<keyword evidence="3" id="KW-1185">Reference proteome</keyword>
<gene>
    <name evidence="2" type="ORF">Tco_0878053</name>
</gene>
<sequence length="84" mass="9721">MEQLRLVDLHVLLFSLRVLAEKMHCKQKYVPLEDLAAEFKLRTQEGLRNNIVSTVKQSKRINRLMGATNMKPRGLSDAIHEEYG</sequence>
<reference evidence="2" key="1">
    <citation type="journal article" date="2022" name="Int. J. Mol. Sci.">
        <title>Draft Genome of Tanacetum Coccineum: Genomic Comparison of Closely Related Tanacetum-Family Plants.</title>
        <authorList>
            <person name="Yamashiro T."/>
            <person name="Shiraishi A."/>
            <person name="Nakayama K."/>
            <person name="Satake H."/>
        </authorList>
    </citation>
    <scope>NUCLEOTIDE SEQUENCE</scope>
</reference>